<dbReference type="VEuPathDB" id="MicrosporidiaDB:EDEG_02722"/>
<dbReference type="AlphaFoldDB" id="J8ZT95"/>
<evidence type="ECO:0000313" key="2">
    <source>
        <dbReference type="Proteomes" id="UP000003163"/>
    </source>
</evidence>
<keyword evidence="2" id="KW-1185">Reference proteome</keyword>
<dbReference type="EMBL" id="AFBI03000052">
    <property type="protein sequence ID" value="EJW02898.1"/>
    <property type="molecule type" value="Genomic_DNA"/>
</dbReference>
<reference evidence="1 2" key="1">
    <citation type="submission" date="2011-08" db="EMBL/GenBank/DDBJ databases">
        <authorList>
            <person name="Liu Z.J."/>
            <person name="Shi F.L."/>
            <person name="Lu J.Q."/>
            <person name="Li M."/>
            <person name="Wang Z.L."/>
        </authorList>
    </citation>
    <scope>NUCLEOTIDE SEQUENCE [LARGE SCALE GENOMIC DNA]</scope>
    <source>
        <strain evidence="1 2">USNM 41457</strain>
    </source>
</reference>
<evidence type="ECO:0000313" key="1">
    <source>
        <dbReference type="EMBL" id="EJW02898.1"/>
    </source>
</evidence>
<comment type="caution">
    <text evidence="1">The sequence shown here is derived from an EMBL/GenBank/DDBJ whole genome shotgun (WGS) entry which is preliminary data.</text>
</comment>
<dbReference type="InParanoid" id="J8ZT95"/>
<dbReference type="HOGENOM" id="CLU_1885732_0_0_1"/>
<proteinExistence type="predicted"/>
<gene>
    <name evidence="1" type="ORF">EDEG_02722</name>
</gene>
<reference evidence="2" key="2">
    <citation type="submission" date="2015-07" db="EMBL/GenBank/DDBJ databases">
        <title>Contrasting host-pathogen interactions and genome evolution in two generalist and specialist microsporidian pathogens of mosquitoes.</title>
        <authorList>
            <consortium name="The Broad Institute Genomics Platform"/>
            <consortium name="The Broad Institute Genome Sequencing Center for Infectious Disease"/>
            <person name="Cuomo C.A."/>
            <person name="Sanscrainte N.D."/>
            <person name="Goldberg J.M."/>
            <person name="Heiman D."/>
            <person name="Young S."/>
            <person name="Zeng Q."/>
            <person name="Becnel J.J."/>
            <person name="Birren B.W."/>
        </authorList>
    </citation>
    <scope>NUCLEOTIDE SEQUENCE [LARGE SCALE GENOMIC DNA]</scope>
    <source>
        <strain evidence="2">USNM 41457</strain>
    </source>
</reference>
<accession>J8ZT95</accession>
<sequence>MKKISILYIFVEQNYSLKKHIFKFFCIVFYFYYNVYETPTLLSNIKHIECDTLKIKKIESSKRIRHYKLSITNFLLRKLLISMKYSKKPITYIFVRNQENFYSHIVKKRRKNIMNLRKRFQSFNGTVIYEFNFNA</sequence>
<dbReference type="Proteomes" id="UP000003163">
    <property type="component" value="Unassembled WGS sequence"/>
</dbReference>
<name>J8ZT95_EDHAE</name>
<organism evidence="1 2">
    <name type="scientific">Edhazardia aedis (strain USNM 41457)</name>
    <name type="common">Microsporidian parasite</name>
    <dbReference type="NCBI Taxonomy" id="1003232"/>
    <lineage>
        <taxon>Eukaryota</taxon>
        <taxon>Fungi</taxon>
        <taxon>Fungi incertae sedis</taxon>
        <taxon>Microsporidia</taxon>
        <taxon>Edhazardia</taxon>
    </lineage>
</organism>
<protein>
    <submittedName>
        <fullName evidence="1">Uncharacterized protein</fullName>
    </submittedName>
</protein>